<gene>
    <name evidence="2" type="ORF">ACFFX0_23610</name>
</gene>
<evidence type="ECO:0000313" key="2">
    <source>
        <dbReference type="EMBL" id="MFB9074017.1"/>
    </source>
</evidence>
<accession>A0ABV5G527</accession>
<proteinExistence type="predicted"/>
<comment type="caution">
    <text evidence="2">The sequence shown here is derived from an EMBL/GenBank/DDBJ whole genome shotgun (WGS) entry which is preliminary data.</text>
</comment>
<keyword evidence="3" id="KW-1185">Reference proteome</keyword>
<evidence type="ECO:0000256" key="1">
    <source>
        <dbReference type="SAM" id="MobiDB-lite"/>
    </source>
</evidence>
<dbReference type="Proteomes" id="UP001589575">
    <property type="component" value="Unassembled WGS sequence"/>
</dbReference>
<protein>
    <submittedName>
        <fullName evidence="2">Uncharacterized protein</fullName>
    </submittedName>
</protein>
<dbReference type="EMBL" id="JBHMFI010000001">
    <property type="protein sequence ID" value="MFB9074017.1"/>
    <property type="molecule type" value="Genomic_DNA"/>
</dbReference>
<evidence type="ECO:0000313" key="3">
    <source>
        <dbReference type="Proteomes" id="UP001589575"/>
    </source>
</evidence>
<organism evidence="2 3">
    <name type="scientific">Citricoccus parietis</name>
    <dbReference type="NCBI Taxonomy" id="592307"/>
    <lineage>
        <taxon>Bacteria</taxon>
        <taxon>Bacillati</taxon>
        <taxon>Actinomycetota</taxon>
        <taxon>Actinomycetes</taxon>
        <taxon>Micrococcales</taxon>
        <taxon>Micrococcaceae</taxon>
        <taxon>Citricoccus</taxon>
    </lineage>
</organism>
<feature type="region of interest" description="Disordered" evidence="1">
    <location>
        <begin position="1"/>
        <end position="23"/>
    </location>
</feature>
<reference evidence="2 3" key="1">
    <citation type="submission" date="2024-09" db="EMBL/GenBank/DDBJ databases">
        <authorList>
            <person name="Sun Q."/>
            <person name="Mori K."/>
        </authorList>
    </citation>
    <scope>NUCLEOTIDE SEQUENCE [LARGE SCALE GENOMIC DNA]</scope>
    <source>
        <strain evidence="2 3">CCM 7609</strain>
    </source>
</reference>
<sequence length="49" mass="5573">MQAAPGLGRRRSNEDSGRWTGVAITPTDHRNPLKKALALQLLHRFVIWH</sequence>
<name>A0ABV5G527_9MICC</name>